<dbReference type="STRING" id="1127673.GLIP_3588"/>
<gene>
    <name evidence="1" type="ORF">GLIP_3588</name>
</gene>
<dbReference type="eggNOG" id="COG3361">
    <property type="taxonomic scope" value="Bacteria"/>
</dbReference>
<dbReference type="OrthoDB" id="5707016at2"/>
<dbReference type="InterPro" id="IPR018644">
    <property type="entry name" value="DUF2071"/>
</dbReference>
<organism evidence="1 2">
    <name type="scientific">Aliiglaciecola lipolytica E3</name>
    <dbReference type="NCBI Taxonomy" id="1127673"/>
    <lineage>
        <taxon>Bacteria</taxon>
        <taxon>Pseudomonadati</taxon>
        <taxon>Pseudomonadota</taxon>
        <taxon>Gammaproteobacteria</taxon>
        <taxon>Alteromonadales</taxon>
        <taxon>Alteromonadaceae</taxon>
        <taxon>Aliiglaciecola</taxon>
    </lineage>
</organism>
<evidence type="ECO:0000313" key="1">
    <source>
        <dbReference type="EMBL" id="GAC16199.1"/>
    </source>
</evidence>
<dbReference type="Proteomes" id="UP000006334">
    <property type="component" value="Unassembled WGS sequence"/>
</dbReference>
<dbReference type="AlphaFoldDB" id="K6X6F3"/>
<comment type="caution">
    <text evidence="1">The sequence shown here is derived from an EMBL/GenBank/DDBJ whole genome shotgun (WGS) entry which is preliminary data.</text>
</comment>
<sequence>MDSLKFKDYLSERPIPKGIDVLCKLQHFAIITYAVPPERFNGLFPDRFKLDTVQIDGKDKALISVVPFIDVDFTSAVYPFPKFTMGQTNYRIYIIDTETNERCVWFLGTTLDSWTLAIPHFAWKLPWYRGKVTFNCDFDSSKNIYHRYHMITVADWAPAEVELKQIEDKKISLEGFPDTETGLVYLTHPLAGFYHRRDNKLGTYRVWHKALNVTPAQLQYAKFGLLSRLGLVTEKEQQVPHSVLVEPINEFTIYLPPKVLK</sequence>
<reference evidence="1 2" key="1">
    <citation type="journal article" date="2017" name="Antonie Van Leeuwenhoek">
        <title>Rhizobium rhizosphaerae sp. nov., a novel species isolated from rice rhizosphere.</title>
        <authorList>
            <person name="Zhao J.J."/>
            <person name="Zhang J."/>
            <person name="Zhang R.J."/>
            <person name="Zhang C.W."/>
            <person name="Yin H.Q."/>
            <person name="Zhang X.X."/>
        </authorList>
    </citation>
    <scope>NUCLEOTIDE SEQUENCE [LARGE SCALE GENOMIC DNA]</scope>
    <source>
        <strain evidence="1 2">E3</strain>
    </source>
</reference>
<protein>
    <recommendedName>
        <fullName evidence="3">DUF2071 domain-containing protein</fullName>
    </recommendedName>
</protein>
<name>K6X6F3_9ALTE</name>
<proteinExistence type="predicted"/>
<evidence type="ECO:0000313" key="2">
    <source>
        <dbReference type="Proteomes" id="UP000006334"/>
    </source>
</evidence>
<dbReference type="EMBL" id="BAEN01000068">
    <property type="protein sequence ID" value="GAC16199.1"/>
    <property type="molecule type" value="Genomic_DNA"/>
</dbReference>
<evidence type="ECO:0008006" key="3">
    <source>
        <dbReference type="Google" id="ProtNLM"/>
    </source>
</evidence>
<accession>K6X6F3</accession>
<dbReference type="Pfam" id="PF09844">
    <property type="entry name" value="DUF2071"/>
    <property type="match status" value="1"/>
</dbReference>
<dbReference type="RefSeq" id="WP_008846001.1">
    <property type="nucleotide sequence ID" value="NZ_BAEN01000068.1"/>
</dbReference>
<keyword evidence="2" id="KW-1185">Reference proteome</keyword>